<feature type="non-terminal residue" evidence="2">
    <location>
        <position position="105"/>
    </location>
</feature>
<sequence>GRSVDGTLPRLRTRVRREREAGRQRLVREVPRAPGVPLHARGLAAHGPLRPGLLRPGGVGRAAGVALHGGMAGAGRGARLGDLQGGPPRGVRRDPLAHDAPRGGV</sequence>
<dbReference type="AlphaFoldDB" id="A0A6J4MQE9"/>
<evidence type="ECO:0000256" key="1">
    <source>
        <dbReference type="SAM" id="MobiDB-lite"/>
    </source>
</evidence>
<feature type="non-terminal residue" evidence="2">
    <location>
        <position position="1"/>
    </location>
</feature>
<name>A0A6J4MQE9_9BACT</name>
<evidence type="ECO:0000313" key="2">
    <source>
        <dbReference type="EMBL" id="CAA9365855.1"/>
    </source>
</evidence>
<dbReference type="EMBL" id="CADCTW010000218">
    <property type="protein sequence ID" value="CAA9365855.1"/>
    <property type="molecule type" value="Genomic_DNA"/>
</dbReference>
<feature type="compositionally biased region" description="Gly residues" evidence="1">
    <location>
        <begin position="70"/>
        <end position="88"/>
    </location>
</feature>
<feature type="region of interest" description="Disordered" evidence="1">
    <location>
        <begin position="1"/>
        <end position="23"/>
    </location>
</feature>
<feature type="region of interest" description="Disordered" evidence="1">
    <location>
        <begin position="38"/>
        <end position="105"/>
    </location>
</feature>
<proteinExistence type="predicted"/>
<organism evidence="2">
    <name type="scientific">uncultured Gemmatimonadota bacterium</name>
    <dbReference type="NCBI Taxonomy" id="203437"/>
    <lineage>
        <taxon>Bacteria</taxon>
        <taxon>Pseudomonadati</taxon>
        <taxon>Gemmatimonadota</taxon>
        <taxon>environmental samples</taxon>
    </lineage>
</organism>
<gene>
    <name evidence="2" type="ORF">AVDCRST_MAG68-4835</name>
</gene>
<protein>
    <submittedName>
        <fullName evidence="2">Uncharacterized protein</fullName>
    </submittedName>
</protein>
<feature type="compositionally biased region" description="Basic and acidic residues" evidence="1">
    <location>
        <begin position="91"/>
        <end position="105"/>
    </location>
</feature>
<accession>A0A6J4MQE9</accession>
<reference evidence="2" key="1">
    <citation type="submission" date="2020-02" db="EMBL/GenBank/DDBJ databases">
        <authorList>
            <person name="Meier V. D."/>
        </authorList>
    </citation>
    <scope>NUCLEOTIDE SEQUENCE</scope>
    <source>
        <strain evidence="2">AVDCRST_MAG68</strain>
    </source>
</reference>
<feature type="compositionally biased region" description="Low complexity" evidence="1">
    <location>
        <begin position="45"/>
        <end position="54"/>
    </location>
</feature>